<reference evidence="1 2" key="1">
    <citation type="submission" date="2010-10" db="EMBL/GenBank/DDBJ databases">
        <authorList>
            <person name="Muzny D."/>
            <person name="Qin X."/>
            <person name="Deng J."/>
            <person name="Jiang H."/>
            <person name="Liu Y."/>
            <person name="Qu J."/>
            <person name="Song X.-Z."/>
            <person name="Zhang L."/>
            <person name="Thornton R."/>
            <person name="Coyle M."/>
            <person name="Francisco L."/>
            <person name="Jackson L."/>
            <person name="Javaid M."/>
            <person name="Korchina V."/>
            <person name="Kovar C."/>
            <person name="Mata R."/>
            <person name="Mathew T."/>
            <person name="Ngo R."/>
            <person name="Nguyen L."/>
            <person name="Nguyen N."/>
            <person name="Okwuonu G."/>
            <person name="Ongeri F."/>
            <person name="Pham C."/>
            <person name="Simmons D."/>
            <person name="Wilczek-Boney K."/>
            <person name="Hale W."/>
            <person name="Jakkamsetti A."/>
            <person name="Pham P."/>
            <person name="Ruth R."/>
            <person name="San Lucas F."/>
            <person name="Warren J."/>
            <person name="Zhang J."/>
            <person name="Zhao Z."/>
            <person name="Zhou C."/>
            <person name="Zhu D."/>
            <person name="Lee S."/>
            <person name="Bess C."/>
            <person name="Blankenburg K."/>
            <person name="Forbes L."/>
            <person name="Fu Q."/>
            <person name="Gubbala S."/>
            <person name="Hirani K."/>
            <person name="Jayaseelan J.C."/>
            <person name="Lara F."/>
            <person name="Munidasa M."/>
            <person name="Palculict T."/>
            <person name="Patil S."/>
            <person name="Pu L.-L."/>
            <person name="Saada N."/>
            <person name="Tang L."/>
            <person name="Weissenberger G."/>
            <person name="Zhu Y."/>
            <person name="Hemphill L."/>
            <person name="Shang Y."/>
            <person name="Youmans B."/>
            <person name="Ayvaz T."/>
            <person name="Ross M."/>
            <person name="Santibanez J."/>
            <person name="Aqrawi P."/>
            <person name="Gross S."/>
            <person name="Joshi V."/>
            <person name="Fowler G."/>
            <person name="Nazareth L."/>
            <person name="Reid J."/>
            <person name="Worley K."/>
            <person name="Petrosino J."/>
            <person name="Highlander S."/>
            <person name="Gibbs R."/>
        </authorList>
    </citation>
    <scope>NUCLEOTIDE SEQUENCE [LARGE SCALE GENOMIC DNA]</scope>
    <source>
        <strain evidence="1 2">ATCC 33574</strain>
    </source>
</reference>
<dbReference type="Proteomes" id="UP000003112">
    <property type="component" value="Unassembled WGS sequence"/>
</dbReference>
<sequence>MRLLFIVIMKHYYLSLSPKTIIEDYCCPVKLKMNIRNHP</sequence>
<evidence type="ECO:0000313" key="1">
    <source>
        <dbReference type="EMBL" id="EFU30176.1"/>
    </source>
</evidence>
<keyword evidence="2" id="KW-1185">Reference proteome</keyword>
<accession>E6K8L6</accession>
<evidence type="ECO:0000313" key="2">
    <source>
        <dbReference type="Proteomes" id="UP000003112"/>
    </source>
</evidence>
<dbReference type="HOGENOM" id="CLU_3314540_0_0_10"/>
<organism evidence="1 2">
    <name type="scientific">Segatella buccae ATCC 33574</name>
    <dbReference type="NCBI Taxonomy" id="873513"/>
    <lineage>
        <taxon>Bacteria</taxon>
        <taxon>Pseudomonadati</taxon>
        <taxon>Bacteroidota</taxon>
        <taxon>Bacteroidia</taxon>
        <taxon>Bacteroidales</taxon>
        <taxon>Prevotellaceae</taxon>
        <taxon>Segatella</taxon>
    </lineage>
</organism>
<comment type="caution">
    <text evidence="1">The sequence shown here is derived from an EMBL/GenBank/DDBJ whole genome shotgun (WGS) entry which is preliminary data.</text>
</comment>
<dbReference type="AlphaFoldDB" id="E6K8L6"/>
<name>E6K8L6_9BACT</name>
<dbReference type="STRING" id="873513.HMPREF6485_1953"/>
<protein>
    <submittedName>
        <fullName evidence="1">Uncharacterized protein</fullName>
    </submittedName>
</protein>
<proteinExistence type="predicted"/>
<dbReference type="EMBL" id="AEPD01000029">
    <property type="protein sequence ID" value="EFU30176.1"/>
    <property type="molecule type" value="Genomic_DNA"/>
</dbReference>
<gene>
    <name evidence="1" type="ORF">HMPREF6485_1953</name>
</gene>